<protein>
    <submittedName>
        <fullName evidence="2">Uncharacterized protein</fullName>
    </submittedName>
</protein>
<evidence type="ECO:0000313" key="2">
    <source>
        <dbReference type="WBParaSite" id="PS1159_v2.g17074.t1"/>
    </source>
</evidence>
<proteinExistence type="predicted"/>
<reference evidence="2" key="1">
    <citation type="submission" date="2022-11" db="UniProtKB">
        <authorList>
            <consortium name="WormBaseParasite"/>
        </authorList>
    </citation>
    <scope>IDENTIFICATION</scope>
</reference>
<dbReference type="WBParaSite" id="PS1159_v2.g17074.t1">
    <property type="protein sequence ID" value="PS1159_v2.g17074.t1"/>
    <property type="gene ID" value="PS1159_v2.g17074"/>
</dbReference>
<sequence>MYDLIFDAAKFTCYILKLYSAFFGASSKNSSSARKRLYNESQSSIREPGETINSDSNSRHNSISYSTSYNSNIKQPKYFNKCKNQKPSKEFTLEKCISKMIIKEIERSKNDKIKENDDMKIDIKKLKEEYSAVCMELNEVKVKLEMLEKETKGNFKNQQRKCNESSDDIDRKIESIKHNLKNEIIMELTECIEDRITIEIYDALKQQNNKIENLQNTVEEIVDEKLLQTIHEIDQRNNKNGESINISYSMTENEVEADMNQKFTQKQKQFYKKDDAPIPIFIKPKWLIPKEKCNEIFKFCQKQVANFLFEYFPFLFDLSEIIAPSKKGFNKNKAHLVITHFWKDSLSIDLIKKENQKESAAQRNKISRKIYLNLKNSDGIITSNKDVKIECHWHNEKRKCVPKSDNFDNNNICSRMKWQQQRPKEELQQERYEKGKNYIIIVGAKNDNDCLNQTRICKIDFFDSDI</sequence>
<name>A0AC35FFY3_9BILA</name>
<accession>A0AC35FFY3</accession>
<dbReference type="Proteomes" id="UP000887580">
    <property type="component" value="Unplaced"/>
</dbReference>
<organism evidence="1 2">
    <name type="scientific">Panagrolaimus sp. PS1159</name>
    <dbReference type="NCBI Taxonomy" id="55785"/>
    <lineage>
        <taxon>Eukaryota</taxon>
        <taxon>Metazoa</taxon>
        <taxon>Ecdysozoa</taxon>
        <taxon>Nematoda</taxon>
        <taxon>Chromadorea</taxon>
        <taxon>Rhabditida</taxon>
        <taxon>Tylenchina</taxon>
        <taxon>Panagrolaimomorpha</taxon>
        <taxon>Panagrolaimoidea</taxon>
        <taxon>Panagrolaimidae</taxon>
        <taxon>Panagrolaimus</taxon>
    </lineage>
</organism>
<evidence type="ECO:0000313" key="1">
    <source>
        <dbReference type="Proteomes" id="UP000887580"/>
    </source>
</evidence>